<protein>
    <submittedName>
        <fullName evidence="2">Uncharacterized protein</fullName>
    </submittedName>
</protein>
<name>A0A2G5TNH7_9PELO</name>
<proteinExistence type="predicted"/>
<sequence length="71" mass="8400">MYFPGNTDKPYLWWLPLPTMIVILVLVWLLMKRKEHKKKKVIEFITVPQAAMPATQPIYVAPIEYRTADKK</sequence>
<keyword evidence="1" id="KW-1133">Transmembrane helix</keyword>
<dbReference type="EMBL" id="PDUG01000005">
    <property type="protein sequence ID" value="PIC28576.1"/>
    <property type="molecule type" value="Genomic_DNA"/>
</dbReference>
<reference evidence="3" key="1">
    <citation type="submission" date="2017-10" db="EMBL/GenBank/DDBJ databases">
        <title>Rapid genome shrinkage in a self-fertile nematode reveals novel sperm competition proteins.</title>
        <authorList>
            <person name="Yin D."/>
            <person name="Schwarz E.M."/>
            <person name="Thomas C.G."/>
            <person name="Felde R.L."/>
            <person name="Korf I.F."/>
            <person name="Cutter A.D."/>
            <person name="Schartner C.M."/>
            <person name="Ralston E.J."/>
            <person name="Meyer B.J."/>
            <person name="Haag E.S."/>
        </authorList>
    </citation>
    <scope>NUCLEOTIDE SEQUENCE [LARGE SCALE GENOMIC DNA]</scope>
    <source>
        <strain evidence="3">JU1422</strain>
    </source>
</reference>
<comment type="caution">
    <text evidence="2">The sequence shown here is derived from an EMBL/GenBank/DDBJ whole genome shotgun (WGS) entry which is preliminary data.</text>
</comment>
<accession>A0A2G5TNH7</accession>
<evidence type="ECO:0000313" key="2">
    <source>
        <dbReference type="EMBL" id="PIC28576.1"/>
    </source>
</evidence>
<dbReference type="Proteomes" id="UP000230233">
    <property type="component" value="Chromosome V"/>
</dbReference>
<evidence type="ECO:0000256" key="1">
    <source>
        <dbReference type="SAM" id="Phobius"/>
    </source>
</evidence>
<keyword evidence="1" id="KW-0472">Membrane</keyword>
<feature type="transmembrane region" description="Helical" evidence="1">
    <location>
        <begin position="12"/>
        <end position="31"/>
    </location>
</feature>
<organism evidence="2 3">
    <name type="scientific">Caenorhabditis nigoni</name>
    <dbReference type="NCBI Taxonomy" id="1611254"/>
    <lineage>
        <taxon>Eukaryota</taxon>
        <taxon>Metazoa</taxon>
        <taxon>Ecdysozoa</taxon>
        <taxon>Nematoda</taxon>
        <taxon>Chromadorea</taxon>
        <taxon>Rhabditida</taxon>
        <taxon>Rhabditina</taxon>
        <taxon>Rhabditomorpha</taxon>
        <taxon>Rhabditoidea</taxon>
        <taxon>Rhabditidae</taxon>
        <taxon>Peloderinae</taxon>
        <taxon>Caenorhabditis</taxon>
    </lineage>
</organism>
<keyword evidence="1" id="KW-0812">Transmembrane</keyword>
<gene>
    <name evidence="2" type="primary">Cnig_chr_V.g20440</name>
    <name evidence="2" type="ORF">B9Z55_020440</name>
</gene>
<keyword evidence="3" id="KW-1185">Reference proteome</keyword>
<evidence type="ECO:0000313" key="3">
    <source>
        <dbReference type="Proteomes" id="UP000230233"/>
    </source>
</evidence>
<dbReference type="AlphaFoldDB" id="A0A2G5TNH7"/>